<protein>
    <submittedName>
        <fullName evidence="2">Uncharacterized protein</fullName>
    </submittedName>
</protein>
<reference evidence="3" key="1">
    <citation type="submission" date="2015-07" db="EMBL/GenBank/DDBJ databases">
        <authorList>
            <person name="Rodrigo-Torres Lidia"/>
            <person name="Arahal R.David."/>
        </authorList>
    </citation>
    <scope>NUCLEOTIDE SEQUENCE [LARGE SCALE GENOMIC DNA]</scope>
    <source>
        <strain evidence="3">CECT 4801</strain>
    </source>
</reference>
<gene>
    <name evidence="2" type="ORF">LAL4801_04424</name>
</gene>
<evidence type="ECO:0000313" key="2">
    <source>
        <dbReference type="EMBL" id="CTQ45969.1"/>
    </source>
</evidence>
<dbReference type="Proteomes" id="UP000048926">
    <property type="component" value="Unassembled WGS sequence"/>
</dbReference>
<dbReference type="AlphaFoldDB" id="A0A0M6Y979"/>
<evidence type="ECO:0000313" key="3">
    <source>
        <dbReference type="Proteomes" id="UP000048926"/>
    </source>
</evidence>
<accession>A0A0M6Y979</accession>
<dbReference type="KEGG" id="lagg:B0E33_14780"/>
<dbReference type="OrthoDB" id="8084279at2"/>
<dbReference type="STRING" id="187304.B0E33_14780"/>
<feature type="region of interest" description="Disordered" evidence="1">
    <location>
        <begin position="35"/>
        <end position="59"/>
    </location>
</feature>
<organism evidence="2 3">
    <name type="scientific">Roseibium aggregatum</name>
    <dbReference type="NCBI Taxonomy" id="187304"/>
    <lineage>
        <taxon>Bacteria</taxon>
        <taxon>Pseudomonadati</taxon>
        <taxon>Pseudomonadota</taxon>
        <taxon>Alphaproteobacteria</taxon>
        <taxon>Hyphomicrobiales</taxon>
        <taxon>Stappiaceae</taxon>
        <taxon>Roseibium</taxon>
    </lineage>
</organism>
<keyword evidence="3" id="KW-1185">Reference proteome</keyword>
<dbReference type="EMBL" id="CXST01000003">
    <property type="protein sequence ID" value="CTQ45969.1"/>
    <property type="molecule type" value="Genomic_DNA"/>
</dbReference>
<proteinExistence type="predicted"/>
<evidence type="ECO:0000256" key="1">
    <source>
        <dbReference type="SAM" id="MobiDB-lite"/>
    </source>
</evidence>
<dbReference type="RefSeq" id="WP_075283357.1">
    <property type="nucleotide sequence ID" value="NZ_CP045617.1"/>
</dbReference>
<name>A0A0M6Y979_9HYPH</name>
<sequence length="82" mass="9226">MTDRTRDEIARILKDNTRSKADRVDELLRMREDARALQRAATESPMGNETPDSSGLRDIDRALERLGHSDLTEAEENSAATL</sequence>